<accession>A0A7V8IJX2</accession>
<proteinExistence type="predicted"/>
<dbReference type="EMBL" id="JSXC01000019">
    <property type="protein sequence ID" value="KHN53083.1"/>
    <property type="molecule type" value="Genomic_DNA"/>
</dbReference>
<organism evidence="1 2">
    <name type="scientific">Pectobacterium fontis</name>
    <dbReference type="NCBI Taxonomy" id="2558042"/>
    <lineage>
        <taxon>Bacteria</taxon>
        <taxon>Pseudomonadati</taxon>
        <taxon>Pseudomonadota</taxon>
        <taxon>Gammaproteobacteria</taxon>
        <taxon>Enterobacterales</taxon>
        <taxon>Pectobacteriaceae</taxon>
        <taxon>Pectobacterium</taxon>
    </lineage>
</organism>
<dbReference type="SUPFAM" id="SSF53448">
    <property type="entry name" value="Nucleotide-diphospho-sugar transferases"/>
    <property type="match status" value="1"/>
</dbReference>
<dbReference type="Proteomes" id="UP000053038">
    <property type="component" value="Unassembled WGS sequence"/>
</dbReference>
<name>A0A7V8IJX2_9GAMM</name>
<keyword evidence="2" id="KW-1185">Reference proteome</keyword>
<comment type="caution">
    <text evidence="1">The sequence shown here is derived from an EMBL/GenBank/DDBJ whole genome shotgun (WGS) entry which is preliminary data.</text>
</comment>
<dbReference type="InterPro" id="IPR029044">
    <property type="entry name" value="Nucleotide-diphossugar_trans"/>
</dbReference>
<evidence type="ECO:0000313" key="1">
    <source>
        <dbReference type="EMBL" id="KHN53083.1"/>
    </source>
</evidence>
<reference evidence="1 2" key="1">
    <citation type="submission" date="2014-10" db="EMBL/GenBank/DDBJ databases">
        <title>Genome sequence of Pectobacterium carotovorum M022.</title>
        <authorList>
            <person name="Chan K.-G."/>
            <person name="Tan W.-S."/>
        </authorList>
    </citation>
    <scope>NUCLEOTIDE SEQUENCE [LARGE SCALE GENOMIC DNA]</scope>
    <source>
        <strain evidence="1 2">M022</strain>
    </source>
</reference>
<protein>
    <recommendedName>
        <fullName evidence="3">Glycosyltransferase</fullName>
    </recommendedName>
</protein>
<gene>
    <name evidence="1" type="ORF">OI69_07020</name>
</gene>
<sequence length="302" mass="35548">MKISCVVIIYNSMLQNSDTLKSLTKCKTDGIDLDILVWNNGQELLIEEDINNFMMVCQENKISAKIYQDITNISLSKIYNFFIDNFSFDIVTLLDQDSKIPNDFFYKINNSEKSDIYIPKIIVNNNEKDVQYYPHLYDNPNIVIDEGYISSPVISAMSGVSMSKIAIDKIIKERGFIFEERLALYGIDNDFFRTIKKMSIQKLSLYCVNEIHHSLSTLDPKEEKSDFRIIENLYFKYFIRIEYQKKSLFSTIFICIRDFIFKKTNFSQMKNIILFLIKKHHPRSIKNISRDKKPSHYTKKIS</sequence>
<dbReference type="Gene3D" id="3.90.550.10">
    <property type="entry name" value="Spore Coat Polysaccharide Biosynthesis Protein SpsA, Chain A"/>
    <property type="match status" value="1"/>
</dbReference>
<evidence type="ECO:0008006" key="3">
    <source>
        <dbReference type="Google" id="ProtNLM"/>
    </source>
</evidence>
<dbReference type="RefSeq" id="WP_039347941.1">
    <property type="nucleotide sequence ID" value="NZ_JSXC01000019.1"/>
</dbReference>
<dbReference type="AlphaFoldDB" id="A0A7V8IJX2"/>
<evidence type="ECO:0000313" key="2">
    <source>
        <dbReference type="Proteomes" id="UP000053038"/>
    </source>
</evidence>
<dbReference type="OrthoDB" id="5829996at2"/>